<proteinExistence type="predicted"/>
<dbReference type="OrthoDB" id="1711498at2759"/>
<dbReference type="RefSeq" id="XP_022156661.1">
    <property type="nucleotide sequence ID" value="XM_022300969.1"/>
</dbReference>
<accession>A0A6J1DVL9</accession>
<evidence type="ECO:0000313" key="2">
    <source>
        <dbReference type="RefSeq" id="XP_022156661.1"/>
    </source>
</evidence>
<evidence type="ECO:0000313" key="1">
    <source>
        <dbReference type="Proteomes" id="UP000504603"/>
    </source>
</evidence>
<reference evidence="2" key="1">
    <citation type="submission" date="2025-08" db="UniProtKB">
        <authorList>
            <consortium name="RefSeq"/>
        </authorList>
    </citation>
    <scope>IDENTIFICATION</scope>
    <source>
        <strain evidence="2">OHB3-1</strain>
    </source>
</reference>
<dbReference type="PANTHER" id="PTHR35317:SF31">
    <property type="entry name" value="DUF4219 DOMAIN-CONTAINING PROTEIN"/>
    <property type="match status" value="1"/>
</dbReference>
<dbReference type="Pfam" id="PF14223">
    <property type="entry name" value="Retrotran_gag_2"/>
    <property type="match status" value="1"/>
</dbReference>
<organism evidence="1 2">
    <name type="scientific">Momordica charantia</name>
    <name type="common">Bitter gourd</name>
    <name type="synonym">Balsam pear</name>
    <dbReference type="NCBI Taxonomy" id="3673"/>
    <lineage>
        <taxon>Eukaryota</taxon>
        <taxon>Viridiplantae</taxon>
        <taxon>Streptophyta</taxon>
        <taxon>Embryophyta</taxon>
        <taxon>Tracheophyta</taxon>
        <taxon>Spermatophyta</taxon>
        <taxon>Magnoliopsida</taxon>
        <taxon>eudicotyledons</taxon>
        <taxon>Gunneridae</taxon>
        <taxon>Pentapetalae</taxon>
        <taxon>rosids</taxon>
        <taxon>fabids</taxon>
        <taxon>Cucurbitales</taxon>
        <taxon>Cucurbitaceae</taxon>
        <taxon>Momordiceae</taxon>
        <taxon>Momordica</taxon>
    </lineage>
</organism>
<name>A0A6J1DVL9_MOMCH</name>
<protein>
    <submittedName>
        <fullName evidence="2">Uncharacterized protein LOC111023510</fullName>
    </submittedName>
</protein>
<keyword evidence="1" id="KW-1185">Reference proteome</keyword>
<dbReference type="Proteomes" id="UP000504603">
    <property type="component" value="Unplaced"/>
</dbReference>
<gene>
    <name evidence="2" type="primary">LOC111023510</name>
</gene>
<dbReference type="KEGG" id="mcha:111023510"/>
<dbReference type="PANTHER" id="PTHR35317">
    <property type="entry name" value="OS04G0629600 PROTEIN"/>
    <property type="match status" value="1"/>
</dbReference>
<dbReference type="GeneID" id="111023510"/>
<sequence length="181" mass="20357">MSSNFCVTSPPRFSGENYQFWGVKMQSYLKALGLWELVSTDVDLEPLGENLTLNRIGLHEEKKLKPKGLSIIHASLSNPIFAKIIDCKTAKEALDKLQEEFEGSGEFEMLKMKDSDSVMDYTTKVMTIVNQIRLGGENFQDQRVVEKIMVSVPSKFESKISDIEESSNLTTLSIAELISKL</sequence>
<dbReference type="AlphaFoldDB" id="A0A6J1DVL9"/>